<proteinExistence type="predicted"/>
<keyword evidence="3" id="KW-1185">Reference proteome</keyword>
<gene>
    <name evidence="2" type="ORF">EQG68_03505</name>
</gene>
<name>A0A4Q1KXU2_9FLAO</name>
<organism evidence="2 3">
    <name type="scientific">Flavobacterium piscinae</name>
    <dbReference type="NCBI Taxonomy" id="2506424"/>
    <lineage>
        <taxon>Bacteria</taxon>
        <taxon>Pseudomonadati</taxon>
        <taxon>Bacteroidota</taxon>
        <taxon>Flavobacteriia</taxon>
        <taxon>Flavobacteriales</taxon>
        <taxon>Flavobacteriaceae</taxon>
        <taxon>Flavobacterium</taxon>
    </lineage>
</organism>
<comment type="caution">
    <text evidence="2">The sequence shown here is derived from an EMBL/GenBank/DDBJ whole genome shotgun (WGS) entry which is preliminary data.</text>
</comment>
<protein>
    <submittedName>
        <fullName evidence="2">Uncharacterized protein</fullName>
    </submittedName>
</protein>
<dbReference type="Proteomes" id="UP000289734">
    <property type="component" value="Unassembled WGS sequence"/>
</dbReference>
<dbReference type="EMBL" id="SBKQ01000003">
    <property type="protein sequence ID" value="RXR34114.1"/>
    <property type="molecule type" value="Genomic_DNA"/>
</dbReference>
<feature type="chain" id="PRO_5020218370" evidence="1">
    <location>
        <begin position="21"/>
        <end position="493"/>
    </location>
</feature>
<dbReference type="AlphaFoldDB" id="A0A4Q1KXU2"/>
<feature type="signal peptide" evidence="1">
    <location>
        <begin position="1"/>
        <end position="20"/>
    </location>
</feature>
<dbReference type="RefSeq" id="WP_129463401.1">
    <property type="nucleotide sequence ID" value="NZ_SBKQ01000003.1"/>
</dbReference>
<dbReference type="OrthoDB" id="1377121at2"/>
<evidence type="ECO:0000256" key="1">
    <source>
        <dbReference type="SAM" id="SignalP"/>
    </source>
</evidence>
<evidence type="ECO:0000313" key="2">
    <source>
        <dbReference type="EMBL" id="RXR34114.1"/>
    </source>
</evidence>
<reference evidence="3" key="1">
    <citation type="submission" date="2019-01" db="EMBL/GenBank/DDBJ databases">
        <title>Cytophagaceae bacterium strain CAR-16.</title>
        <authorList>
            <person name="Chen W.-M."/>
        </authorList>
    </citation>
    <scope>NUCLEOTIDE SEQUENCE [LARGE SCALE GENOMIC DNA]</scope>
    <source>
        <strain evidence="3">ICH-30</strain>
    </source>
</reference>
<evidence type="ECO:0000313" key="3">
    <source>
        <dbReference type="Proteomes" id="UP000289734"/>
    </source>
</evidence>
<sequence length="493" mass="55294">MKKFVFYIFVFFLTVLLSNCQDESIDAKNSDTKISSRLITLEEVKKIPNAYQKLQQIQNYQHLHGRMVYDSINDFTVNTSTIYISNVGSSHSITFKITRTVSNGLLENLVLISDFNGGYIAQLYQYDLTQEEIAQLENGGQIEDLKNKLTIVPLSNYNQGIFERNEVGVVQTYAIGDGRCGIFLGAEEVDGILLIFYLVVEGTCNGGANSPNGNYSPGEGGIPGAGYDWGYIFNDWNSNGGQSTGATFTNGTINLPNDPNDYFVTPSTPIVNLPQDDSHITDLNIISVNSVIKPKFFELSDEYNGTTEYGWEFRVNSRGEFVPVEAQVVYTSTGGAVQFPPVQANTLIRMHLHYNGLDPVFSEDDLIGMFSLFVERNQLNPTDSDKVTSILVTAGTTVYALRVDDPQKAQTFFDDIISDPVKLEKFEMQYEEYVVKRAFRDAIPNNLTSRENLLNKYLSFFLSDDFYETGLVLYKATLNLTNNTISAWEKVTY</sequence>
<accession>A0A4Q1KXU2</accession>
<keyword evidence="1" id="KW-0732">Signal</keyword>